<dbReference type="SUPFAM" id="SSF88874">
    <property type="entry name" value="Receptor-binding domain of short tail fibre protein gp12"/>
    <property type="match status" value="1"/>
</dbReference>
<protein>
    <submittedName>
        <fullName evidence="1">Uncharacterized protein</fullName>
    </submittedName>
</protein>
<organism evidence="1">
    <name type="scientific">uncultured Caudovirales phage</name>
    <dbReference type="NCBI Taxonomy" id="2100421"/>
    <lineage>
        <taxon>Viruses</taxon>
        <taxon>Duplodnaviria</taxon>
        <taxon>Heunggongvirae</taxon>
        <taxon>Uroviricota</taxon>
        <taxon>Caudoviricetes</taxon>
        <taxon>Peduoviridae</taxon>
        <taxon>Maltschvirus</taxon>
        <taxon>Maltschvirus maltsch</taxon>
    </lineage>
</organism>
<gene>
    <name evidence="1" type="ORF">UFOVP100_2</name>
</gene>
<name>A0A6J5L3T8_9CAUD</name>
<reference evidence="1" key="1">
    <citation type="submission" date="2020-04" db="EMBL/GenBank/DDBJ databases">
        <authorList>
            <person name="Chiriac C."/>
            <person name="Salcher M."/>
            <person name="Ghai R."/>
            <person name="Kavagutti S V."/>
        </authorList>
    </citation>
    <scope>NUCLEOTIDE SEQUENCE</scope>
</reference>
<accession>A0A6J5L3T8</accession>
<sequence>MTISYVLAAEPVWYIVGLDGLAAGGAQLFTYDSLTRLPRVTYQDAGGAEANTNPIIFDLTGTYDPIYWQVDTTDPNGYYIEVYDAAGNLLWKQDNFPSSGSGGGSNVTTYIPLQNYITNNQFINHIGATASPIGSTNLVIAPSNHKGFTPAQANPLVGTYGVLGPDIRFVKDNTNSTDQITFPLFALSDAALNASGDMTPVDYIRYQCTNASAESYKNFQFPITQKVKNLSNQVMTFTLWAKVTSTPVTLNIYCRQYYGSGTSATVETTSTYTLAGSCVLSSSWTKFNIQFTVPSVSGNSIGTPGLQTDDDAVYMEIGMPLGALCDVQFTKPCLFLGSISPTIEFDSYDQIDSIDSTARTGDVKTSLLTSAPLGWVPMNDGTIGNTGSGATLAVGDYTFQLYSTIYTSVIDTWAPVTGGRTAPGNTMAAAITDFLANKPLKLPLSLGRALAGYGHGAGLTARVLGQNTGSEVITINAMPLHNHPGSTVALGISGATTSGPGPSNPTTLGPTSVTVAAQGGGTLNTSGAVDGNMQPTSFFNVFIKL</sequence>
<proteinExistence type="predicted"/>
<dbReference type="EMBL" id="LR796229">
    <property type="protein sequence ID" value="CAB4127996.1"/>
    <property type="molecule type" value="Genomic_DNA"/>
</dbReference>
<evidence type="ECO:0000313" key="1">
    <source>
        <dbReference type="EMBL" id="CAB4127996.1"/>
    </source>
</evidence>